<dbReference type="Gene3D" id="1.10.10.10">
    <property type="entry name" value="Winged helix-like DNA-binding domain superfamily/Winged helix DNA-binding domain"/>
    <property type="match status" value="1"/>
</dbReference>
<evidence type="ECO:0000256" key="4">
    <source>
        <dbReference type="ARBA" id="ARBA00023125"/>
    </source>
</evidence>
<dbReference type="PANTHER" id="PTHR43133:SF8">
    <property type="entry name" value="RNA POLYMERASE SIGMA FACTOR HI_1459-RELATED"/>
    <property type="match status" value="1"/>
</dbReference>
<dbReference type="InterPro" id="IPR013324">
    <property type="entry name" value="RNA_pol_sigma_r3/r4-like"/>
</dbReference>
<dbReference type="PANTHER" id="PTHR43133">
    <property type="entry name" value="RNA POLYMERASE ECF-TYPE SIGMA FACTO"/>
    <property type="match status" value="1"/>
</dbReference>
<dbReference type="Gene3D" id="1.10.1740.10">
    <property type="match status" value="1"/>
</dbReference>
<feature type="domain" description="RNA polymerase sigma factor 70 region 4 type 2" evidence="7">
    <location>
        <begin position="97"/>
        <end position="148"/>
    </location>
</feature>
<dbReference type="InterPro" id="IPR036388">
    <property type="entry name" value="WH-like_DNA-bd_sf"/>
</dbReference>
<evidence type="ECO:0000256" key="1">
    <source>
        <dbReference type="ARBA" id="ARBA00010641"/>
    </source>
</evidence>
<dbReference type="SUPFAM" id="SSF88946">
    <property type="entry name" value="Sigma2 domain of RNA polymerase sigma factors"/>
    <property type="match status" value="1"/>
</dbReference>
<name>A0ABX7P0C6_9BACT</name>
<evidence type="ECO:0000256" key="3">
    <source>
        <dbReference type="ARBA" id="ARBA00023082"/>
    </source>
</evidence>
<dbReference type="InterPro" id="IPR013325">
    <property type="entry name" value="RNA_pol_sigma_r2"/>
</dbReference>
<evidence type="ECO:0000259" key="7">
    <source>
        <dbReference type="Pfam" id="PF08281"/>
    </source>
</evidence>
<proteinExistence type="inferred from homology"/>
<dbReference type="Pfam" id="PF04542">
    <property type="entry name" value="Sigma70_r2"/>
    <property type="match status" value="1"/>
</dbReference>
<comment type="similarity">
    <text evidence="1">Belongs to the sigma-70 factor family. ECF subfamily.</text>
</comment>
<evidence type="ECO:0000256" key="2">
    <source>
        <dbReference type="ARBA" id="ARBA00023015"/>
    </source>
</evidence>
<accession>A0ABX7P0C6</accession>
<gene>
    <name evidence="8" type="ORF">JY651_06700</name>
</gene>
<evidence type="ECO:0000313" key="8">
    <source>
        <dbReference type="EMBL" id="QSQ24632.1"/>
    </source>
</evidence>
<keyword evidence="5" id="KW-0804">Transcription</keyword>
<protein>
    <submittedName>
        <fullName evidence="8">Sigma-70 family RNA polymerase sigma factor</fullName>
    </submittedName>
</protein>
<organism evidence="8 9">
    <name type="scientific">Pyxidicoccus parkwayensis</name>
    <dbReference type="NCBI Taxonomy" id="2813578"/>
    <lineage>
        <taxon>Bacteria</taxon>
        <taxon>Pseudomonadati</taxon>
        <taxon>Myxococcota</taxon>
        <taxon>Myxococcia</taxon>
        <taxon>Myxococcales</taxon>
        <taxon>Cystobacterineae</taxon>
        <taxon>Myxococcaceae</taxon>
        <taxon>Pyxidicoccus</taxon>
    </lineage>
</organism>
<sequence>MFAILGRYCGGIEHELEDLVHDVLLRALLRWEQLRELDEDAQRAWAGRVAHNCFLDRCRRKGSESSRMDELLRLYELSEQQDGSWEPELWEFVNPEDLLQAVERLSSPKLRRTFELFLQGRSYAEIGKDTGEKPGTVGARLTRARRELRELLREPAERRRRERRR</sequence>
<dbReference type="InterPro" id="IPR014284">
    <property type="entry name" value="RNA_pol_sigma-70_dom"/>
</dbReference>
<keyword evidence="3" id="KW-0731">Sigma factor</keyword>
<dbReference type="Proteomes" id="UP000662747">
    <property type="component" value="Chromosome"/>
</dbReference>
<keyword evidence="9" id="KW-1185">Reference proteome</keyword>
<dbReference type="Pfam" id="PF08281">
    <property type="entry name" value="Sigma70_r4_2"/>
    <property type="match status" value="1"/>
</dbReference>
<reference evidence="8 9" key="1">
    <citation type="submission" date="2021-02" db="EMBL/GenBank/DDBJ databases">
        <title>De Novo genome assembly of isolated myxobacteria.</title>
        <authorList>
            <person name="Stevens D.C."/>
        </authorList>
    </citation>
    <scope>NUCLEOTIDE SEQUENCE [LARGE SCALE GENOMIC DNA]</scope>
    <source>
        <strain evidence="9">SCPEA02</strain>
    </source>
</reference>
<evidence type="ECO:0000259" key="6">
    <source>
        <dbReference type="Pfam" id="PF04542"/>
    </source>
</evidence>
<evidence type="ECO:0000256" key="5">
    <source>
        <dbReference type="ARBA" id="ARBA00023163"/>
    </source>
</evidence>
<dbReference type="SUPFAM" id="SSF88659">
    <property type="entry name" value="Sigma3 and sigma4 domains of RNA polymerase sigma factors"/>
    <property type="match status" value="1"/>
</dbReference>
<feature type="domain" description="RNA polymerase sigma-70 region 2" evidence="6">
    <location>
        <begin position="3"/>
        <end position="62"/>
    </location>
</feature>
<keyword evidence="4" id="KW-0238">DNA-binding</keyword>
<dbReference type="EMBL" id="CP071090">
    <property type="protein sequence ID" value="QSQ24632.1"/>
    <property type="molecule type" value="Genomic_DNA"/>
</dbReference>
<dbReference type="NCBIfam" id="TIGR02937">
    <property type="entry name" value="sigma70-ECF"/>
    <property type="match status" value="1"/>
</dbReference>
<evidence type="ECO:0000313" key="9">
    <source>
        <dbReference type="Proteomes" id="UP000662747"/>
    </source>
</evidence>
<keyword evidence="2" id="KW-0805">Transcription regulation</keyword>
<dbReference type="InterPro" id="IPR039425">
    <property type="entry name" value="RNA_pol_sigma-70-like"/>
</dbReference>
<dbReference type="InterPro" id="IPR007627">
    <property type="entry name" value="RNA_pol_sigma70_r2"/>
</dbReference>
<dbReference type="InterPro" id="IPR013249">
    <property type="entry name" value="RNA_pol_sigma70_r4_t2"/>
</dbReference>